<comment type="caution">
    <text evidence="9">The sequence shown here is derived from an EMBL/GenBank/DDBJ whole genome shotgun (WGS) entry which is preliminary data.</text>
</comment>
<feature type="transmembrane region" description="Helical" evidence="7">
    <location>
        <begin position="179"/>
        <end position="202"/>
    </location>
</feature>
<evidence type="ECO:0000256" key="3">
    <source>
        <dbReference type="ARBA" id="ARBA00022989"/>
    </source>
</evidence>
<reference evidence="9" key="2">
    <citation type="submission" date="2023-05" db="EMBL/GenBank/DDBJ databases">
        <authorList>
            <consortium name="Lawrence Berkeley National Laboratory"/>
            <person name="Steindorff A."/>
            <person name="Hensen N."/>
            <person name="Bonometti L."/>
            <person name="Westerberg I."/>
            <person name="Brannstrom I.O."/>
            <person name="Guillou S."/>
            <person name="Cros-Aarteil S."/>
            <person name="Calhoun S."/>
            <person name="Haridas S."/>
            <person name="Kuo A."/>
            <person name="Mondo S."/>
            <person name="Pangilinan J."/>
            <person name="Riley R."/>
            <person name="Labutti K."/>
            <person name="Andreopoulos B."/>
            <person name="Lipzen A."/>
            <person name="Chen C."/>
            <person name="Yanf M."/>
            <person name="Daum C."/>
            <person name="Ng V."/>
            <person name="Clum A."/>
            <person name="Ohm R."/>
            <person name="Martin F."/>
            <person name="Silar P."/>
            <person name="Natvig D."/>
            <person name="Lalanne C."/>
            <person name="Gautier V."/>
            <person name="Ament-Velasquez S.L."/>
            <person name="Kruys A."/>
            <person name="Hutchinson M.I."/>
            <person name="Powell A.J."/>
            <person name="Barry K."/>
            <person name="Miller A.N."/>
            <person name="Grigoriev I.V."/>
            <person name="Debuchy R."/>
            <person name="Gladieux P."/>
            <person name="Thoren M.H."/>
            <person name="Johannesson H."/>
        </authorList>
    </citation>
    <scope>NUCLEOTIDE SEQUENCE</scope>
    <source>
        <strain evidence="9">CBS 892.96</strain>
    </source>
</reference>
<feature type="transmembrane region" description="Helical" evidence="7">
    <location>
        <begin position="138"/>
        <end position="159"/>
    </location>
</feature>
<evidence type="ECO:0000313" key="10">
    <source>
        <dbReference type="Proteomes" id="UP001302321"/>
    </source>
</evidence>
<feature type="transmembrane region" description="Helical" evidence="7">
    <location>
        <begin position="67"/>
        <end position="88"/>
    </location>
</feature>
<evidence type="ECO:0000256" key="5">
    <source>
        <dbReference type="ARBA" id="ARBA00038359"/>
    </source>
</evidence>
<comment type="subcellular location">
    <subcellularLocation>
        <location evidence="1">Membrane</location>
        <topology evidence="1">Multi-pass membrane protein</topology>
    </subcellularLocation>
</comment>
<evidence type="ECO:0000259" key="8">
    <source>
        <dbReference type="Pfam" id="PF20684"/>
    </source>
</evidence>
<dbReference type="PANTHER" id="PTHR33048:SF151">
    <property type="entry name" value="INTEGRAL MEMBRANE PROTEIN"/>
    <property type="match status" value="1"/>
</dbReference>
<proteinExistence type="inferred from homology"/>
<evidence type="ECO:0000256" key="1">
    <source>
        <dbReference type="ARBA" id="ARBA00004141"/>
    </source>
</evidence>
<evidence type="ECO:0000256" key="4">
    <source>
        <dbReference type="ARBA" id="ARBA00023136"/>
    </source>
</evidence>
<feature type="compositionally biased region" description="Basic and acidic residues" evidence="6">
    <location>
        <begin position="326"/>
        <end position="347"/>
    </location>
</feature>
<keyword evidence="3 7" id="KW-1133">Transmembrane helix</keyword>
<keyword evidence="10" id="KW-1185">Reference proteome</keyword>
<evidence type="ECO:0000256" key="6">
    <source>
        <dbReference type="SAM" id="MobiDB-lite"/>
    </source>
</evidence>
<evidence type="ECO:0000256" key="7">
    <source>
        <dbReference type="SAM" id="Phobius"/>
    </source>
</evidence>
<evidence type="ECO:0000313" key="9">
    <source>
        <dbReference type="EMBL" id="KAK4179158.1"/>
    </source>
</evidence>
<feature type="compositionally biased region" description="Polar residues" evidence="6">
    <location>
        <begin position="348"/>
        <end position="368"/>
    </location>
</feature>
<organism evidence="9 10">
    <name type="scientific">Triangularia setosa</name>
    <dbReference type="NCBI Taxonomy" id="2587417"/>
    <lineage>
        <taxon>Eukaryota</taxon>
        <taxon>Fungi</taxon>
        <taxon>Dikarya</taxon>
        <taxon>Ascomycota</taxon>
        <taxon>Pezizomycotina</taxon>
        <taxon>Sordariomycetes</taxon>
        <taxon>Sordariomycetidae</taxon>
        <taxon>Sordariales</taxon>
        <taxon>Podosporaceae</taxon>
        <taxon>Triangularia</taxon>
    </lineage>
</organism>
<keyword evidence="2 7" id="KW-0812">Transmembrane</keyword>
<comment type="similarity">
    <text evidence="5">Belongs to the SAT4 family.</text>
</comment>
<feature type="transmembrane region" description="Helical" evidence="7">
    <location>
        <begin position="214"/>
        <end position="233"/>
    </location>
</feature>
<dbReference type="InterPro" id="IPR052337">
    <property type="entry name" value="SAT4-like"/>
</dbReference>
<dbReference type="EMBL" id="MU866123">
    <property type="protein sequence ID" value="KAK4179158.1"/>
    <property type="molecule type" value="Genomic_DNA"/>
</dbReference>
<feature type="compositionally biased region" description="Basic and acidic residues" evidence="6">
    <location>
        <begin position="406"/>
        <end position="415"/>
    </location>
</feature>
<feature type="region of interest" description="Disordered" evidence="6">
    <location>
        <begin position="295"/>
        <end position="415"/>
    </location>
</feature>
<dbReference type="Pfam" id="PF20684">
    <property type="entry name" value="Fung_rhodopsin"/>
    <property type="match status" value="1"/>
</dbReference>
<name>A0AAN6WCL7_9PEZI</name>
<keyword evidence="4 7" id="KW-0472">Membrane</keyword>
<dbReference type="GO" id="GO:0016020">
    <property type="term" value="C:membrane"/>
    <property type="evidence" value="ECO:0007669"/>
    <property type="project" value="UniProtKB-SubCell"/>
</dbReference>
<gene>
    <name evidence="9" type="ORF">QBC36DRAFT_385401</name>
</gene>
<protein>
    <recommendedName>
        <fullName evidence="8">Rhodopsin domain-containing protein</fullName>
    </recommendedName>
</protein>
<reference evidence="9" key="1">
    <citation type="journal article" date="2023" name="Mol. Phylogenet. Evol.">
        <title>Genome-scale phylogeny and comparative genomics of the fungal order Sordariales.</title>
        <authorList>
            <person name="Hensen N."/>
            <person name="Bonometti L."/>
            <person name="Westerberg I."/>
            <person name="Brannstrom I.O."/>
            <person name="Guillou S."/>
            <person name="Cros-Aarteil S."/>
            <person name="Calhoun S."/>
            <person name="Haridas S."/>
            <person name="Kuo A."/>
            <person name="Mondo S."/>
            <person name="Pangilinan J."/>
            <person name="Riley R."/>
            <person name="LaButti K."/>
            <person name="Andreopoulos B."/>
            <person name="Lipzen A."/>
            <person name="Chen C."/>
            <person name="Yan M."/>
            <person name="Daum C."/>
            <person name="Ng V."/>
            <person name="Clum A."/>
            <person name="Steindorff A."/>
            <person name="Ohm R.A."/>
            <person name="Martin F."/>
            <person name="Silar P."/>
            <person name="Natvig D.O."/>
            <person name="Lalanne C."/>
            <person name="Gautier V."/>
            <person name="Ament-Velasquez S.L."/>
            <person name="Kruys A."/>
            <person name="Hutchinson M.I."/>
            <person name="Powell A.J."/>
            <person name="Barry K."/>
            <person name="Miller A.N."/>
            <person name="Grigoriev I.V."/>
            <person name="Debuchy R."/>
            <person name="Gladieux P."/>
            <person name="Hiltunen Thoren M."/>
            <person name="Johannesson H."/>
        </authorList>
    </citation>
    <scope>NUCLEOTIDE SEQUENCE</scope>
    <source>
        <strain evidence="9">CBS 892.96</strain>
    </source>
</reference>
<dbReference type="Proteomes" id="UP001302321">
    <property type="component" value="Unassembled WGS sequence"/>
</dbReference>
<feature type="compositionally biased region" description="Low complexity" evidence="6">
    <location>
        <begin position="299"/>
        <end position="309"/>
    </location>
</feature>
<feature type="domain" description="Rhodopsin" evidence="8">
    <location>
        <begin position="43"/>
        <end position="278"/>
    </location>
</feature>
<dbReference type="PANTHER" id="PTHR33048">
    <property type="entry name" value="PTH11-LIKE INTEGRAL MEMBRANE PROTEIN (AFU_ORTHOLOGUE AFUA_5G11245)"/>
    <property type="match status" value="1"/>
</dbReference>
<accession>A0AAN6WCL7</accession>
<feature type="transmembrane region" description="Helical" evidence="7">
    <location>
        <begin position="25"/>
        <end position="46"/>
    </location>
</feature>
<evidence type="ECO:0000256" key="2">
    <source>
        <dbReference type="ARBA" id="ARBA00022692"/>
    </source>
</evidence>
<dbReference type="InterPro" id="IPR049326">
    <property type="entry name" value="Rhodopsin_dom_fungi"/>
</dbReference>
<sequence>MSDSDPNKSVLPGIPGYDPDNLQPWTLATVVSVTVLSTLSIALRLYARYLKAQKLWWDDWMIVFSQLWNFVTVGFIFAMYSAGMGIHADKVPIEKIVLMAKFLVVAEILYAFNLVWTKMAILFMYYRIFRFPYFKKMAWGISAFIIAWVITITFLFIFICVPVEKLWYPHLPGHCIDQVGTWIANAISTIVSDIAILVLPIPQVWKLQLRQSEKIGVTVAFCLGFFVVFASAYRTSVLFTYTNDDPSYSLAPTVGWTAIEMSAGIISANLPTLAPIMSLVLNKMGISGSLIAGGSRSASKNGFSSKNNFGGTGGGGNLKSTGSVSDRTEADSDLRKDGDRAFYRLPDDQNSSETALDTGRTATLTRNDTGLRPDHGYAYTVTSRPGKQGDSESMSGDEVPLKGIRVHTDFKQSED</sequence>
<dbReference type="AlphaFoldDB" id="A0AAN6WCL7"/>